<organism evidence="1 2">
    <name type="scientific">Candidatus Stercoripulliclostridium pullicola</name>
    <dbReference type="NCBI Taxonomy" id="2840953"/>
    <lineage>
        <taxon>Bacteria</taxon>
        <taxon>Bacillati</taxon>
        <taxon>Bacillota</taxon>
        <taxon>Clostridia</taxon>
        <taxon>Eubacteriales</taxon>
        <taxon>Candidatus Stercoripulliclostridium</taxon>
    </lineage>
</organism>
<evidence type="ECO:0000313" key="2">
    <source>
        <dbReference type="Proteomes" id="UP000727857"/>
    </source>
</evidence>
<dbReference type="Proteomes" id="UP000727857">
    <property type="component" value="Unassembled WGS sequence"/>
</dbReference>
<dbReference type="SUPFAM" id="SSF53474">
    <property type="entry name" value="alpha/beta-Hydrolases"/>
    <property type="match status" value="1"/>
</dbReference>
<accession>A0A940IDB7</accession>
<evidence type="ECO:0000313" key="1">
    <source>
        <dbReference type="EMBL" id="MBO8424270.1"/>
    </source>
</evidence>
<reference evidence="1" key="2">
    <citation type="journal article" date="2021" name="PeerJ">
        <title>Extensive microbial diversity within the chicken gut microbiome revealed by metagenomics and culture.</title>
        <authorList>
            <person name="Gilroy R."/>
            <person name="Ravi A."/>
            <person name="Getino M."/>
            <person name="Pursley I."/>
            <person name="Horton D.L."/>
            <person name="Alikhan N.F."/>
            <person name="Baker D."/>
            <person name="Gharbi K."/>
            <person name="Hall N."/>
            <person name="Watson M."/>
            <person name="Adriaenssens E.M."/>
            <person name="Foster-Nyarko E."/>
            <person name="Jarju S."/>
            <person name="Secka A."/>
            <person name="Antonio M."/>
            <person name="Oren A."/>
            <person name="Chaudhuri R.R."/>
            <person name="La Ragione R."/>
            <person name="Hildebrand F."/>
            <person name="Pallen M.J."/>
        </authorList>
    </citation>
    <scope>NUCLEOTIDE SEQUENCE</scope>
    <source>
        <strain evidence="1">517</strain>
    </source>
</reference>
<dbReference type="AlphaFoldDB" id="A0A940IDB7"/>
<comment type="caution">
    <text evidence="1">The sequence shown here is derived from an EMBL/GenBank/DDBJ whole genome shotgun (WGS) entry which is preliminary data.</text>
</comment>
<gene>
    <name evidence="1" type="ORF">IAB16_04565</name>
</gene>
<protein>
    <submittedName>
        <fullName evidence="1">Uncharacterized protein</fullName>
    </submittedName>
</protein>
<dbReference type="Gene3D" id="3.40.50.1820">
    <property type="entry name" value="alpha/beta hydrolase"/>
    <property type="match status" value="1"/>
</dbReference>
<dbReference type="EMBL" id="JADINF010000114">
    <property type="protein sequence ID" value="MBO8424270.1"/>
    <property type="molecule type" value="Genomic_DNA"/>
</dbReference>
<name>A0A940IDB7_9FIRM</name>
<proteinExistence type="predicted"/>
<sequence>AFRVRPAGLVAFSGLYDLSYFAERHTRKGFKPDAIRAFCGLDARKGFTREERDILAGYDVTPRVSEDFPPVFAAYSVRDEYYPAQGERFVKACVRNGVVLREYRAEHAFCRHNWQLSDGNAYASAVTASAVRFMRDVASGAPLRGEYTEI</sequence>
<feature type="non-terminal residue" evidence="1">
    <location>
        <position position="1"/>
    </location>
</feature>
<dbReference type="InterPro" id="IPR029058">
    <property type="entry name" value="AB_hydrolase_fold"/>
</dbReference>
<reference evidence="1" key="1">
    <citation type="submission" date="2020-10" db="EMBL/GenBank/DDBJ databases">
        <authorList>
            <person name="Gilroy R."/>
        </authorList>
    </citation>
    <scope>NUCLEOTIDE SEQUENCE</scope>
    <source>
        <strain evidence="1">517</strain>
    </source>
</reference>